<sequence length="94" mass="10932">MLRSSRPPIPTIRIAPFIPPFAPIGLLISRYVVLRDLVRDRERMLWGGSWLIYFHDNRQGAIVTTFMVCYALTSFISGYLSGGLYAWNWYCWLS</sequence>
<accession>A0AAV8QS75</accession>
<comment type="caution">
    <text evidence="2">The sequence shown here is derived from an EMBL/GenBank/DDBJ whole genome shotgun (WGS) entry which is preliminary data.</text>
</comment>
<proteinExistence type="predicted"/>
<name>A0AAV8QS75_ENSVE</name>
<keyword evidence="3" id="KW-1185">Reference proteome</keyword>
<organism evidence="2 3">
    <name type="scientific">Ensete ventricosum</name>
    <name type="common">Abyssinian banana</name>
    <name type="synonym">Musa ensete</name>
    <dbReference type="NCBI Taxonomy" id="4639"/>
    <lineage>
        <taxon>Eukaryota</taxon>
        <taxon>Viridiplantae</taxon>
        <taxon>Streptophyta</taxon>
        <taxon>Embryophyta</taxon>
        <taxon>Tracheophyta</taxon>
        <taxon>Spermatophyta</taxon>
        <taxon>Magnoliopsida</taxon>
        <taxon>Liliopsida</taxon>
        <taxon>Zingiberales</taxon>
        <taxon>Musaceae</taxon>
        <taxon>Ensete</taxon>
    </lineage>
</organism>
<evidence type="ECO:0000256" key="1">
    <source>
        <dbReference type="SAM" id="Phobius"/>
    </source>
</evidence>
<dbReference type="Proteomes" id="UP001222027">
    <property type="component" value="Unassembled WGS sequence"/>
</dbReference>
<feature type="transmembrane region" description="Helical" evidence="1">
    <location>
        <begin position="12"/>
        <end position="33"/>
    </location>
</feature>
<feature type="transmembrane region" description="Helical" evidence="1">
    <location>
        <begin position="61"/>
        <end position="87"/>
    </location>
</feature>
<evidence type="ECO:0000313" key="2">
    <source>
        <dbReference type="EMBL" id="KAJ8478555.1"/>
    </source>
</evidence>
<protein>
    <submittedName>
        <fullName evidence="2">Uncharacterized protein</fullName>
    </submittedName>
</protein>
<keyword evidence="1" id="KW-0472">Membrane</keyword>
<gene>
    <name evidence="2" type="ORF">OPV22_022282</name>
</gene>
<dbReference type="EMBL" id="JAQQAF010000006">
    <property type="protein sequence ID" value="KAJ8478555.1"/>
    <property type="molecule type" value="Genomic_DNA"/>
</dbReference>
<dbReference type="AlphaFoldDB" id="A0AAV8QS75"/>
<reference evidence="2 3" key="1">
    <citation type="submission" date="2022-12" db="EMBL/GenBank/DDBJ databases">
        <title>Chromosome-scale assembly of the Ensete ventricosum genome.</title>
        <authorList>
            <person name="Dussert Y."/>
            <person name="Stocks J."/>
            <person name="Wendawek A."/>
            <person name="Woldeyes F."/>
            <person name="Nichols R.A."/>
            <person name="Borrell J.S."/>
        </authorList>
    </citation>
    <scope>NUCLEOTIDE SEQUENCE [LARGE SCALE GENOMIC DNA]</scope>
    <source>
        <strain evidence="3">cv. Maze</strain>
        <tissue evidence="2">Seeds</tissue>
    </source>
</reference>
<keyword evidence="1" id="KW-0812">Transmembrane</keyword>
<keyword evidence="1" id="KW-1133">Transmembrane helix</keyword>
<evidence type="ECO:0000313" key="3">
    <source>
        <dbReference type="Proteomes" id="UP001222027"/>
    </source>
</evidence>